<evidence type="ECO:0000256" key="1">
    <source>
        <dbReference type="SAM" id="MobiDB-lite"/>
    </source>
</evidence>
<evidence type="ECO:0000313" key="2">
    <source>
        <dbReference type="EMBL" id="KEC56563.1"/>
    </source>
</evidence>
<feature type="compositionally biased region" description="Low complexity" evidence="1">
    <location>
        <begin position="125"/>
        <end position="139"/>
    </location>
</feature>
<comment type="caution">
    <text evidence="2">The sequence shown here is derived from an EMBL/GenBank/DDBJ whole genome shotgun (WGS) entry which is preliminary data.</text>
</comment>
<reference evidence="2 3" key="1">
    <citation type="submission" date="2012-04" db="EMBL/GenBank/DDBJ databases">
        <title>The Genome Sequence of Bartonella koehlerae C-29.</title>
        <authorList>
            <consortium name="The Broad Institute Genome Sequencing Platform"/>
            <consortium name="The Broad Institute Genome Sequencing Center for Infectious Disease"/>
            <person name="Feldgarden M."/>
            <person name="Kirby J."/>
            <person name="Kosoy M."/>
            <person name="Birtles R."/>
            <person name="Probert W.S."/>
            <person name="Chiaraviglio L."/>
            <person name="Walker B."/>
            <person name="Young S.K."/>
            <person name="Zeng Q."/>
            <person name="Gargeya S."/>
            <person name="Fitzgerald M."/>
            <person name="Haas B."/>
            <person name="Abouelleil A."/>
            <person name="Alvarado L."/>
            <person name="Arachchi H.M."/>
            <person name="Berlin A.M."/>
            <person name="Chapman S.B."/>
            <person name="Goldberg J."/>
            <person name="Griggs A."/>
            <person name="Gujja S."/>
            <person name="Hansen M."/>
            <person name="Howarth C."/>
            <person name="Imamovic A."/>
            <person name="Larimer J."/>
            <person name="McCowen C."/>
            <person name="Montmayeur A."/>
            <person name="Murphy C."/>
            <person name="Neiman D."/>
            <person name="Pearson M."/>
            <person name="Priest M."/>
            <person name="Roberts A."/>
            <person name="Saif S."/>
            <person name="Shea T."/>
            <person name="Sisk P."/>
            <person name="Sykes S."/>
            <person name="Wortman J."/>
            <person name="Nusbaum C."/>
            <person name="Birren B."/>
        </authorList>
    </citation>
    <scope>NUCLEOTIDE SEQUENCE [LARGE SCALE GENOMIC DNA]</scope>
    <source>
        <strain evidence="2 3">C-29</strain>
    </source>
</reference>
<organism evidence="2 3">
    <name type="scientific">Bartonella koehlerae C-29</name>
    <dbReference type="NCBI Taxonomy" id="1134510"/>
    <lineage>
        <taxon>Bacteria</taxon>
        <taxon>Pseudomonadati</taxon>
        <taxon>Pseudomonadota</taxon>
        <taxon>Alphaproteobacteria</taxon>
        <taxon>Hyphomicrobiales</taxon>
        <taxon>Bartonellaceae</taxon>
        <taxon>Bartonella</taxon>
    </lineage>
</organism>
<evidence type="ECO:0000313" key="3">
    <source>
        <dbReference type="Proteomes" id="UP000027015"/>
    </source>
</evidence>
<proteinExistence type="predicted"/>
<dbReference type="Proteomes" id="UP000027015">
    <property type="component" value="Unassembled WGS sequence"/>
</dbReference>
<dbReference type="EMBL" id="AHPL01000001">
    <property type="protein sequence ID" value="KEC56563.1"/>
    <property type="molecule type" value="Genomic_DNA"/>
</dbReference>
<sequence length="191" mass="21447">MPFTAVSSTTTRMNMNTIVEIKQKLISQTNTRAKSTGSQCETILFGWQALYPAGYAPNSTDHTPLFTHHAPTSINHVSSSMHHASNTNSNTQSLPATLTNEENSNHSQANIKNPKSLQENTQNASSPTNHTSTSTHQNTYPKRPHISLNKPSSCLNGFIRFERKKTRWQKCRNYWHAKSGKEVLTVDWQIP</sequence>
<dbReference type="HOGENOM" id="CLU_1419008_0_0_5"/>
<name>A0A067WIG7_9HYPH</name>
<gene>
    <name evidence="2" type="ORF">O9A_00057</name>
</gene>
<dbReference type="AlphaFoldDB" id="A0A067WIG7"/>
<feature type="region of interest" description="Disordered" evidence="1">
    <location>
        <begin position="77"/>
        <end position="148"/>
    </location>
</feature>
<accession>A0A067WIG7</accession>
<dbReference type="STRING" id="1134510.O9A_00057"/>
<keyword evidence="3" id="KW-1185">Reference proteome</keyword>
<dbReference type="PATRIC" id="fig|1134510.3.peg.76"/>
<dbReference type="eggNOG" id="COG0305">
    <property type="taxonomic scope" value="Bacteria"/>
</dbReference>
<protein>
    <submittedName>
        <fullName evidence="2">Uncharacterized protein</fullName>
    </submittedName>
</protein>
<feature type="compositionally biased region" description="Polar residues" evidence="1">
    <location>
        <begin position="77"/>
        <end position="124"/>
    </location>
</feature>